<dbReference type="KEGG" id="ppan:ESD82_01780"/>
<dbReference type="AlphaFoldDB" id="A0AAE6NTT9"/>
<sequence length="63" mass="7021">MHSAPPRSSAGSEHEGRRGSHASVRLSENNAVAPPYEYTCKIWISEPHRFILNPIHQMPGLNT</sequence>
<gene>
    <name evidence="2" type="ORF">ESD82_01780</name>
</gene>
<organism evidence="2 3">
    <name type="scientific">Paracoccus pantotrophus</name>
    <name type="common">Thiosphaera pantotropha</name>
    <dbReference type="NCBI Taxonomy" id="82367"/>
    <lineage>
        <taxon>Bacteria</taxon>
        <taxon>Pseudomonadati</taxon>
        <taxon>Pseudomonadota</taxon>
        <taxon>Alphaproteobacteria</taxon>
        <taxon>Rhodobacterales</taxon>
        <taxon>Paracoccaceae</taxon>
        <taxon>Paracoccus</taxon>
    </lineage>
</organism>
<name>A0AAE6NTT9_PARPN</name>
<feature type="region of interest" description="Disordered" evidence="1">
    <location>
        <begin position="1"/>
        <end position="28"/>
    </location>
</feature>
<reference evidence="2 3" key="1">
    <citation type="submission" date="2019-01" db="EMBL/GenBank/DDBJ databases">
        <title>Complete Genome Sequence and Annotation of the Paracoccus pantotrophus type strain DSM 2944.</title>
        <authorList>
            <person name="Bockwoldt J.A."/>
            <person name="Zimmermann M."/>
            <person name="Tiso T."/>
            <person name="Blank L.M."/>
        </authorList>
    </citation>
    <scope>NUCLEOTIDE SEQUENCE [LARGE SCALE GENOMIC DNA]</scope>
    <source>
        <strain evidence="2 3">DSM 2944</strain>
    </source>
</reference>
<evidence type="ECO:0000313" key="2">
    <source>
        <dbReference type="EMBL" id="QFG34957.1"/>
    </source>
</evidence>
<protein>
    <submittedName>
        <fullName evidence="2">Uncharacterized protein</fullName>
    </submittedName>
</protein>
<dbReference type="Proteomes" id="UP000326453">
    <property type="component" value="Chromosome 2"/>
</dbReference>
<evidence type="ECO:0000256" key="1">
    <source>
        <dbReference type="SAM" id="MobiDB-lite"/>
    </source>
</evidence>
<accession>A0AAE6NTT9</accession>
<dbReference type="EMBL" id="CP044423">
    <property type="protein sequence ID" value="QFG34957.1"/>
    <property type="molecule type" value="Genomic_DNA"/>
</dbReference>
<proteinExistence type="predicted"/>
<evidence type="ECO:0000313" key="3">
    <source>
        <dbReference type="Proteomes" id="UP000326453"/>
    </source>
</evidence>